<dbReference type="GO" id="GO:0032259">
    <property type="term" value="P:methylation"/>
    <property type="evidence" value="ECO:0007669"/>
    <property type="project" value="UniProtKB-KW"/>
</dbReference>
<dbReference type="Gene3D" id="3.40.50.150">
    <property type="entry name" value="Vaccinia Virus protein VP39"/>
    <property type="match status" value="1"/>
</dbReference>
<accession>A0ABX8R3S5</accession>
<dbReference type="SUPFAM" id="SSF53335">
    <property type="entry name" value="S-adenosyl-L-methionine-dependent methyltransferases"/>
    <property type="match status" value="1"/>
</dbReference>
<evidence type="ECO:0000313" key="2">
    <source>
        <dbReference type="EMBL" id="QXJ25695.1"/>
    </source>
</evidence>
<keyword evidence="3" id="KW-1185">Reference proteome</keyword>
<sequence>MAHDRDDRSYEDFAVQYDEGSADNIYNTLLDRPAVQSKCPPLAGRRVLEAGCAGGGLTRWLADQGAARVVALDASPTLVARARERLGGRAEVRVHDLRRPLDFLGGASIDVVVSSLTLHYLEDWVPALAEFRRVLAPGGTVVLSTHHPLNDFEMSPSGDYFRVEEVRDEWPSFGPPTPVVRFFRRPLGRIVADVHAAGLSLRELYEPRADEARRDEFGGKFDKLSRRPWFLVLVLGHPGGPGEGRPPQTTG</sequence>
<dbReference type="PANTHER" id="PTHR42912">
    <property type="entry name" value="METHYLTRANSFERASE"/>
    <property type="match status" value="1"/>
</dbReference>
<dbReference type="Pfam" id="PF08241">
    <property type="entry name" value="Methyltransf_11"/>
    <property type="match status" value="1"/>
</dbReference>
<protein>
    <submittedName>
        <fullName evidence="2">Methyltransferase domain-containing protein</fullName>
    </submittedName>
</protein>
<organism evidence="2 3">
    <name type="scientific">Actinomadura graeca</name>
    <dbReference type="NCBI Taxonomy" id="2750812"/>
    <lineage>
        <taxon>Bacteria</taxon>
        <taxon>Bacillati</taxon>
        <taxon>Actinomycetota</taxon>
        <taxon>Actinomycetes</taxon>
        <taxon>Streptosporangiales</taxon>
        <taxon>Thermomonosporaceae</taxon>
        <taxon>Actinomadura</taxon>
    </lineage>
</organism>
<name>A0ABX8R3S5_9ACTN</name>
<dbReference type="EMBL" id="CP059572">
    <property type="protein sequence ID" value="QXJ25695.1"/>
    <property type="molecule type" value="Genomic_DNA"/>
</dbReference>
<dbReference type="CDD" id="cd02440">
    <property type="entry name" value="AdoMet_MTases"/>
    <property type="match status" value="1"/>
</dbReference>
<reference evidence="2" key="1">
    <citation type="submission" date="2020-07" db="EMBL/GenBank/DDBJ databases">
        <authorList>
            <person name="Tarantini F.S."/>
            <person name="Hong K.W."/>
            <person name="Chan K.G."/>
        </authorList>
    </citation>
    <scope>NUCLEOTIDE SEQUENCE</scope>
    <source>
        <strain evidence="2">32-07</strain>
    </source>
</reference>
<feature type="domain" description="Methyltransferase type 11" evidence="1">
    <location>
        <begin position="48"/>
        <end position="143"/>
    </location>
</feature>
<keyword evidence="2" id="KW-0489">Methyltransferase</keyword>
<dbReference type="InterPro" id="IPR050508">
    <property type="entry name" value="Methyltransf_Superfamily"/>
</dbReference>
<dbReference type="InterPro" id="IPR029063">
    <property type="entry name" value="SAM-dependent_MTases_sf"/>
</dbReference>
<evidence type="ECO:0000259" key="1">
    <source>
        <dbReference type="Pfam" id="PF08241"/>
    </source>
</evidence>
<dbReference type="GO" id="GO:0008168">
    <property type="term" value="F:methyltransferase activity"/>
    <property type="evidence" value="ECO:0007669"/>
    <property type="project" value="UniProtKB-KW"/>
</dbReference>
<keyword evidence="2" id="KW-0808">Transferase</keyword>
<dbReference type="Proteomes" id="UP001049518">
    <property type="component" value="Chromosome"/>
</dbReference>
<evidence type="ECO:0000313" key="3">
    <source>
        <dbReference type="Proteomes" id="UP001049518"/>
    </source>
</evidence>
<dbReference type="InterPro" id="IPR013216">
    <property type="entry name" value="Methyltransf_11"/>
</dbReference>
<proteinExistence type="predicted"/>
<dbReference type="RefSeq" id="WP_231331844.1">
    <property type="nucleotide sequence ID" value="NZ_CP059572.1"/>
</dbReference>
<gene>
    <name evidence="2" type="ORF">AGRA3207_007223</name>
</gene>